<keyword evidence="2" id="KW-0813">Transport</keyword>
<dbReference type="Pfam" id="PF07690">
    <property type="entry name" value="MFS_1"/>
    <property type="match status" value="1"/>
</dbReference>
<evidence type="ECO:0000313" key="10">
    <source>
        <dbReference type="Proteomes" id="UP000050482"/>
    </source>
</evidence>
<organism evidence="9 10">
    <name type="scientific">Alicyclobacillus ferrooxydans</name>
    <dbReference type="NCBI Taxonomy" id="471514"/>
    <lineage>
        <taxon>Bacteria</taxon>
        <taxon>Bacillati</taxon>
        <taxon>Bacillota</taxon>
        <taxon>Bacilli</taxon>
        <taxon>Bacillales</taxon>
        <taxon>Alicyclobacillaceae</taxon>
        <taxon>Alicyclobacillus</taxon>
    </lineage>
</organism>
<dbReference type="InterPro" id="IPR011701">
    <property type="entry name" value="MFS"/>
</dbReference>
<dbReference type="GO" id="GO:0022857">
    <property type="term" value="F:transmembrane transporter activity"/>
    <property type="evidence" value="ECO:0007669"/>
    <property type="project" value="InterPro"/>
</dbReference>
<feature type="transmembrane region" description="Helical" evidence="7">
    <location>
        <begin position="172"/>
        <end position="191"/>
    </location>
</feature>
<dbReference type="RefSeq" id="WP_054969252.1">
    <property type="nucleotide sequence ID" value="NZ_LJCO01000046.1"/>
</dbReference>
<dbReference type="PROSITE" id="PS50850">
    <property type="entry name" value="MFS"/>
    <property type="match status" value="1"/>
</dbReference>
<keyword evidence="4 7" id="KW-0812">Transmembrane</keyword>
<evidence type="ECO:0000256" key="3">
    <source>
        <dbReference type="ARBA" id="ARBA00022475"/>
    </source>
</evidence>
<feature type="transmembrane region" description="Helical" evidence="7">
    <location>
        <begin position="346"/>
        <end position="368"/>
    </location>
</feature>
<dbReference type="PANTHER" id="PTHR23517">
    <property type="entry name" value="RESISTANCE PROTEIN MDTM, PUTATIVE-RELATED-RELATED"/>
    <property type="match status" value="1"/>
</dbReference>
<feature type="transmembrane region" description="Helical" evidence="7">
    <location>
        <begin position="316"/>
        <end position="334"/>
    </location>
</feature>
<evidence type="ECO:0000256" key="4">
    <source>
        <dbReference type="ARBA" id="ARBA00022692"/>
    </source>
</evidence>
<evidence type="ECO:0000313" key="9">
    <source>
        <dbReference type="EMBL" id="KPV43721.1"/>
    </source>
</evidence>
<protein>
    <recommendedName>
        <fullName evidence="8">Major facilitator superfamily (MFS) profile domain-containing protein</fullName>
    </recommendedName>
</protein>
<feature type="transmembrane region" description="Helical" evidence="7">
    <location>
        <begin position="144"/>
        <end position="166"/>
    </location>
</feature>
<dbReference type="STRING" id="471514.AN477_11230"/>
<dbReference type="GO" id="GO:0005886">
    <property type="term" value="C:plasma membrane"/>
    <property type="evidence" value="ECO:0007669"/>
    <property type="project" value="UniProtKB-SubCell"/>
</dbReference>
<evidence type="ECO:0000256" key="6">
    <source>
        <dbReference type="ARBA" id="ARBA00023136"/>
    </source>
</evidence>
<accession>A0A0P9CL35</accession>
<comment type="subcellular location">
    <subcellularLocation>
        <location evidence="1">Cell membrane</location>
        <topology evidence="1">Multi-pass membrane protein</topology>
    </subcellularLocation>
</comment>
<feature type="domain" description="Major facilitator superfamily (MFS) profile" evidence="8">
    <location>
        <begin position="17"/>
        <end position="401"/>
    </location>
</feature>
<gene>
    <name evidence="9" type="ORF">AN477_11230</name>
</gene>
<proteinExistence type="predicted"/>
<feature type="transmembrane region" description="Helical" evidence="7">
    <location>
        <begin position="292"/>
        <end position="310"/>
    </location>
</feature>
<dbReference type="Proteomes" id="UP000050482">
    <property type="component" value="Unassembled WGS sequence"/>
</dbReference>
<dbReference type="SUPFAM" id="SSF103473">
    <property type="entry name" value="MFS general substrate transporter"/>
    <property type="match status" value="1"/>
</dbReference>
<feature type="transmembrane region" description="Helical" evidence="7">
    <location>
        <begin position="51"/>
        <end position="72"/>
    </location>
</feature>
<dbReference type="PANTHER" id="PTHR23517:SF10">
    <property type="entry name" value="MAJOR FACILITATOR SUPERFAMILY (MFS) PROFILE DOMAIN-CONTAINING PROTEIN"/>
    <property type="match status" value="1"/>
</dbReference>
<keyword evidence="3" id="KW-1003">Cell membrane</keyword>
<name>A0A0P9CL35_9BACL</name>
<dbReference type="EMBL" id="LJCO01000046">
    <property type="protein sequence ID" value="KPV43721.1"/>
    <property type="molecule type" value="Genomic_DNA"/>
</dbReference>
<evidence type="ECO:0000259" key="8">
    <source>
        <dbReference type="PROSITE" id="PS50850"/>
    </source>
</evidence>
<feature type="transmembrane region" description="Helical" evidence="7">
    <location>
        <begin position="223"/>
        <end position="241"/>
    </location>
</feature>
<dbReference type="AlphaFoldDB" id="A0A0P9CL35"/>
<evidence type="ECO:0000256" key="7">
    <source>
        <dbReference type="SAM" id="Phobius"/>
    </source>
</evidence>
<sequence length="421" mass="45729">MGKPTFIRSFLTGYPKESYVFIVASLLNAIGNAMLWPLITIYVHNDLHRSYAEAGLVLLLQSSAGILGQFIGGGLYHRLGPKRLIVSSLLLTGLAQLSLVFAKAWVPYICVMVLNGLLVSITMPAVNAFVGLRWPEHSARLFNSIYVFNNMGVAIGTSLAGVLAAISFNLTFLIDGFSTAGFGLFFLLFLNRIHIGKHSRMEVGIPRQAAESSLPRLLKNYRLYLFLSLGSMLVMMSTSAWNTGVAPYLNSKGLSPDVYSFLWTINGIVIVVGQPFTSFLNKRITRTLYTRLISSAVFYGVGFAFMWILHASYMDLIAGMIVCTFGEMLLNPSIPAIVSQTTGRSAPFYLGLVGGVGSIGRLVGPPLYGVLFDLYGVTPILLVSTIATAIGAGLFVIHRTLRVSIPARWPDVNHGVNSDGT</sequence>
<keyword evidence="6 7" id="KW-0472">Membrane</keyword>
<feature type="transmembrane region" description="Helical" evidence="7">
    <location>
        <begin position="84"/>
        <end position="106"/>
    </location>
</feature>
<feature type="transmembrane region" description="Helical" evidence="7">
    <location>
        <begin position="261"/>
        <end position="280"/>
    </location>
</feature>
<dbReference type="OrthoDB" id="3268460at2"/>
<comment type="caution">
    <text evidence="9">The sequence shown here is derived from an EMBL/GenBank/DDBJ whole genome shotgun (WGS) entry which is preliminary data.</text>
</comment>
<reference evidence="9 10" key="1">
    <citation type="submission" date="2015-09" db="EMBL/GenBank/DDBJ databases">
        <title>Draft genome sequence of Alicyclobacillus ferrooxydans DSM 22381.</title>
        <authorList>
            <person name="Hemp J."/>
        </authorList>
    </citation>
    <scope>NUCLEOTIDE SEQUENCE [LARGE SCALE GENOMIC DNA]</scope>
    <source>
        <strain evidence="9 10">TC-34</strain>
    </source>
</reference>
<keyword evidence="5 7" id="KW-1133">Transmembrane helix</keyword>
<feature type="transmembrane region" description="Helical" evidence="7">
    <location>
        <begin position="374"/>
        <end position="397"/>
    </location>
</feature>
<keyword evidence="10" id="KW-1185">Reference proteome</keyword>
<dbReference type="PATRIC" id="fig|471514.4.peg.2053"/>
<evidence type="ECO:0000256" key="5">
    <source>
        <dbReference type="ARBA" id="ARBA00022989"/>
    </source>
</evidence>
<feature type="transmembrane region" description="Helical" evidence="7">
    <location>
        <begin position="112"/>
        <end position="132"/>
    </location>
</feature>
<dbReference type="InterPro" id="IPR036259">
    <property type="entry name" value="MFS_trans_sf"/>
</dbReference>
<dbReference type="Gene3D" id="1.20.1250.20">
    <property type="entry name" value="MFS general substrate transporter like domains"/>
    <property type="match status" value="1"/>
</dbReference>
<dbReference type="InterPro" id="IPR050171">
    <property type="entry name" value="MFS_Transporters"/>
</dbReference>
<dbReference type="InterPro" id="IPR020846">
    <property type="entry name" value="MFS_dom"/>
</dbReference>
<feature type="transmembrane region" description="Helical" evidence="7">
    <location>
        <begin position="20"/>
        <end position="39"/>
    </location>
</feature>
<evidence type="ECO:0000256" key="2">
    <source>
        <dbReference type="ARBA" id="ARBA00022448"/>
    </source>
</evidence>
<evidence type="ECO:0000256" key="1">
    <source>
        <dbReference type="ARBA" id="ARBA00004651"/>
    </source>
</evidence>